<dbReference type="InterPro" id="IPR045351">
    <property type="entry name" value="DUF6531"/>
</dbReference>
<keyword evidence="1" id="KW-0677">Repeat</keyword>
<dbReference type="InterPro" id="IPR022385">
    <property type="entry name" value="Rhs_assc_core"/>
</dbReference>
<dbReference type="EMBL" id="JANUGV010000006">
    <property type="protein sequence ID" value="MCS0610135.1"/>
    <property type="molecule type" value="Genomic_DNA"/>
</dbReference>
<gene>
    <name evidence="4" type="ORF">NX773_18365</name>
</gene>
<feature type="domain" description="DUF6531" evidence="2">
    <location>
        <begin position="73"/>
        <end position="150"/>
    </location>
</feature>
<comment type="caution">
    <text evidence="4">The sequence shown here is derived from an EMBL/GenBank/DDBJ whole genome shotgun (WGS) entry which is preliminary data.</text>
</comment>
<dbReference type="PANTHER" id="PTHR32305:SF15">
    <property type="entry name" value="PROTEIN RHSA-RELATED"/>
    <property type="match status" value="1"/>
</dbReference>
<keyword evidence="5" id="KW-1185">Reference proteome</keyword>
<sequence>MSGGAERVSAFEVRPAAVLRWPLAFIVVLGSVLLIGTASAQSCSPAPGGEPNSCSLNSVASLGASSGTNLGAGNPINVVTGNKYQREDDMPALPGILGLEIIRHYNSAYSAPANWNGLIGRGWRLSYETELVDRYGVIQVLQADGGRAIFGRDPKHPSLCSSSNPANGIMRLNTQANGKLSYTWTWPNGRSFRFNHAGKLERISAPSGEVVQLIYDSANLLVRVIDPQGRTLRLVYSNRRDAEHFHGVRYIDSPVGRFEYEYGSELPKGSKLDPRALLANLVRVRLPSGLPDTGPTSGARRATDSSITRIYHHENPAIPWLLTGISIETVGSDGRPMRRRYATYGYDVNGRANLSTHAGNAGRVELSTVEPGKTVLTNSLGQKTTYLYATIAGEHRLLEVRGAGCVACGETNVRYGYNQRGQLIETTKLSEDGAPLAMRRVERDSLGRVAAISEILYWNGKAGTPRLQVRFGYDGAKLAPVLIARPSVVQGKEAVTRVTYNEAGQPLSVEESGWVPGFDGTQPTRIERTTSFGYTNINGRSLLARIDGPLRNGPSNSPRDSDITVFEYDHGAANASAMPNSAAGTAGLSIYDESQNRHGILTRMIAPGGRVTAILKHDDAGRPSRISTPSGVEVGFAFDRLGHLVLRRTGNVSEHLSYNELGQLASVRQATGQVAYYAYDGDGRVSEIFDAQNNRIRINRNTEGQLLSRELLNPDGSIAQRSDLSRLLTAPETHADFEQGKAGLSEPDLMQIASGLPEAFLMPVRVTRFADQENRQPARFTDARGIESEHCFDDFRRLVRVSSADAGETLFRYDAADHLTGKTTGYGTSDAVTVEYRYDLAGRVIEQVAPEGKTMIRYGKSGRPVRIVFPAGEERYEYDDAARLIAHTRIIDGHSFTTGYAYDERGQLSRKMLPDGQVLLYRYNGTMHPKAGLLAGIARQDLFGRTVLLDGLNDADDGFVRQRYQLANGVSYIRELDQHGDITRIGSPGVWEEQQRRDALGQLRLRSASGMTTAYAYDSFGRFVGAETAGAPDSKRGYAYDMGGNVLARLAGTMLTRYRFAPTNNHIIRSEVGERNVPYFYNGAGSVERAGAMSYRWDSQQRLIKVERDGKPVAEYAYNPFGERIKKVVYANDRWSVTYFFYDGNQLVAEAEPNAGSLILTRQYVWLEDLAGSRPIAMLQAKSSASLPVMALAALPGGAARQARRNDVFVIVADHTGAPRAVVGEGRRIVWRADVLGYGEASPAPGNLLTLNLRGSNQYFDEETGLHYNARRYLDAASGRYLSADPLGLLGGANPYAFGDNNPVDRIDPLGLQAKPAGPVSSWVFQDKLKYVVERVADKYPGELGDALKEMVSPAALATTAGIFTLWAGAQFTPYGWLADIVMAFTGVGFMGKAAWDVISGLYDSGSLIVNAKCEGDLQRAGDILAKDLGKAVVAAGAGAAAGGAPKIAKLIRRVFKDSAAAQKAATAAAITESWFGKFKPGRSRSGSVANKEQLALHPDDYSPWAEALLVIDMWLEPGTKIYMINLKDATRPGGWATPERFTSLAEARKKLALLEEFKEPGSNCCVIQEYTVKAPIPIRKGFAGALTSRKPPYDSYPGGAEQYQLLLDKGLNWRDFLEPTPNPIQL</sequence>
<dbReference type="Pfam" id="PF25023">
    <property type="entry name" value="TEN_YD-shell"/>
    <property type="match status" value="2"/>
</dbReference>
<dbReference type="NCBIfam" id="TIGR01643">
    <property type="entry name" value="YD_repeat_2x"/>
    <property type="match status" value="4"/>
</dbReference>
<dbReference type="InterPro" id="IPR006530">
    <property type="entry name" value="YD"/>
</dbReference>
<dbReference type="PRINTS" id="PR00394">
    <property type="entry name" value="RHSPROTEIN"/>
</dbReference>
<dbReference type="NCBIfam" id="TIGR03696">
    <property type="entry name" value="Rhs_assc_core"/>
    <property type="match status" value="1"/>
</dbReference>
<evidence type="ECO:0000313" key="4">
    <source>
        <dbReference type="EMBL" id="MCS0610135.1"/>
    </source>
</evidence>
<dbReference type="InterPro" id="IPR056823">
    <property type="entry name" value="TEN-like_YD-shell"/>
</dbReference>
<dbReference type="Pfam" id="PF20148">
    <property type="entry name" value="DUF6531"/>
    <property type="match status" value="1"/>
</dbReference>
<organism evidence="4 5">
    <name type="scientific">Massilia solisilvae</name>
    <dbReference type="NCBI Taxonomy" id="1811225"/>
    <lineage>
        <taxon>Bacteria</taxon>
        <taxon>Pseudomonadati</taxon>
        <taxon>Pseudomonadota</taxon>
        <taxon>Betaproteobacteria</taxon>
        <taxon>Burkholderiales</taxon>
        <taxon>Oxalobacteraceae</taxon>
        <taxon>Telluria group</taxon>
        <taxon>Massilia</taxon>
    </lineage>
</organism>
<dbReference type="Proteomes" id="UP001205861">
    <property type="component" value="Unassembled WGS sequence"/>
</dbReference>
<dbReference type="InterPro" id="IPR050708">
    <property type="entry name" value="T6SS_VgrG/RHS"/>
</dbReference>
<dbReference type="Gene3D" id="2.180.10.10">
    <property type="entry name" value="RHS repeat-associated core"/>
    <property type="match status" value="2"/>
</dbReference>
<accession>A0ABT2BNN3</accession>
<protein>
    <submittedName>
        <fullName evidence="4">DUF6531 domain-containing protein</fullName>
    </submittedName>
</protein>
<evidence type="ECO:0000313" key="5">
    <source>
        <dbReference type="Proteomes" id="UP001205861"/>
    </source>
</evidence>
<proteinExistence type="predicted"/>
<feature type="domain" description="Teneurin-like YD-shell" evidence="3">
    <location>
        <begin position="615"/>
        <end position="708"/>
    </location>
</feature>
<evidence type="ECO:0000259" key="3">
    <source>
        <dbReference type="Pfam" id="PF25023"/>
    </source>
</evidence>
<evidence type="ECO:0000256" key="1">
    <source>
        <dbReference type="ARBA" id="ARBA00022737"/>
    </source>
</evidence>
<name>A0ABT2BNN3_9BURK</name>
<evidence type="ECO:0000259" key="2">
    <source>
        <dbReference type="Pfam" id="PF20148"/>
    </source>
</evidence>
<dbReference type="RefSeq" id="WP_258857744.1">
    <property type="nucleotide sequence ID" value="NZ_JANUGV010000006.1"/>
</dbReference>
<feature type="domain" description="Teneurin-like YD-shell" evidence="3">
    <location>
        <begin position="1037"/>
        <end position="1285"/>
    </location>
</feature>
<dbReference type="PANTHER" id="PTHR32305">
    <property type="match status" value="1"/>
</dbReference>
<reference evidence="4 5" key="1">
    <citation type="submission" date="2022-08" db="EMBL/GenBank/DDBJ databases">
        <title>Reclassification of Massilia species as members of the genera Telluria, Duganella, Pseudoduganella, Mokoshia gen. nov. and Zemynaea gen. nov. using orthogonal and non-orthogonal genome-based approaches.</title>
        <authorList>
            <person name="Bowman J.P."/>
        </authorList>
    </citation>
    <scope>NUCLEOTIDE SEQUENCE [LARGE SCALE GENOMIC DNA]</scope>
    <source>
        <strain evidence="4 5">JCM 31607</strain>
    </source>
</reference>